<dbReference type="OrthoDB" id="423637at2"/>
<dbReference type="RefSeq" id="WP_008276120.1">
    <property type="nucleotide sequence ID" value="NZ_AAXW01000020.1"/>
</dbReference>
<evidence type="ECO:0000313" key="2">
    <source>
        <dbReference type="Proteomes" id="UP000003781"/>
    </source>
</evidence>
<evidence type="ECO:0000313" key="1">
    <source>
        <dbReference type="EMBL" id="EAZ90813.1"/>
    </source>
</evidence>
<sequence length="252" mass="28991">MDTQDLPNNSAKRLLEILLKINYRGNIALSESITESFMMVFCNALDIEETSEIFYLQLGKLFILIEDLENDIQKLPKLKIKGYEKSLQKIKQWFSEEHHNVHWHVVNEHLRESDSLGFHMLYNCAIDLGEQEVIINQEQLTELKAQISSLLEKIIESDLSQPLKSLLREKLIELRKVVKDYQFYGADGIRKIAEESLGALIINSSEVKAEQDKKPVQDFFKLLKDILDIATKTKQLLPEGIGETLKNILPPG</sequence>
<reference evidence="1 2" key="1">
    <citation type="submission" date="2007-03" db="EMBL/GenBank/DDBJ databases">
        <authorList>
            <person name="Stal L."/>
            <person name="Ferriera S."/>
            <person name="Johnson J."/>
            <person name="Kravitz S."/>
            <person name="Beeson K."/>
            <person name="Sutton G."/>
            <person name="Rogers Y.-H."/>
            <person name="Friedman R."/>
            <person name="Frazier M."/>
            <person name="Venter J.C."/>
        </authorList>
    </citation>
    <scope>NUCLEOTIDE SEQUENCE [LARGE SCALE GENOMIC DNA]</scope>
    <source>
        <strain evidence="1 2">CCY0110</strain>
    </source>
</reference>
<proteinExistence type="predicted"/>
<keyword evidence="2" id="KW-1185">Reference proteome</keyword>
<gene>
    <name evidence="1" type="ORF">CY0110_30316</name>
</gene>
<dbReference type="Proteomes" id="UP000003781">
    <property type="component" value="Unassembled WGS sequence"/>
</dbReference>
<dbReference type="AlphaFoldDB" id="A3IRW2"/>
<dbReference type="EMBL" id="AAXW01000020">
    <property type="protein sequence ID" value="EAZ90813.1"/>
    <property type="molecule type" value="Genomic_DNA"/>
</dbReference>
<name>A3IRW2_9CHRO</name>
<comment type="caution">
    <text evidence="1">The sequence shown here is derived from an EMBL/GenBank/DDBJ whole genome shotgun (WGS) entry which is preliminary data.</text>
</comment>
<dbReference type="eggNOG" id="ENOG50317YP">
    <property type="taxonomic scope" value="Bacteria"/>
</dbReference>
<organism evidence="1 2">
    <name type="scientific">Crocosphaera chwakensis CCY0110</name>
    <dbReference type="NCBI Taxonomy" id="391612"/>
    <lineage>
        <taxon>Bacteria</taxon>
        <taxon>Bacillati</taxon>
        <taxon>Cyanobacteriota</taxon>
        <taxon>Cyanophyceae</taxon>
        <taxon>Oscillatoriophycideae</taxon>
        <taxon>Chroococcales</taxon>
        <taxon>Aphanothecaceae</taxon>
        <taxon>Crocosphaera</taxon>
        <taxon>Crocosphaera chwakensis</taxon>
    </lineage>
</organism>
<protein>
    <submittedName>
        <fullName evidence="1">Uncharacterized protein</fullName>
    </submittedName>
</protein>
<accession>A3IRW2</accession>